<gene>
    <name evidence="3" type="ORF">ACFFHW_16810</name>
</gene>
<dbReference type="InterPro" id="IPR056920">
    <property type="entry name" value="PRTase-CE"/>
</dbReference>
<evidence type="ECO:0000313" key="4">
    <source>
        <dbReference type="Proteomes" id="UP001589814"/>
    </source>
</evidence>
<feature type="domain" description="PRTase-CE" evidence="2">
    <location>
        <begin position="164"/>
        <end position="313"/>
    </location>
</feature>
<dbReference type="Proteomes" id="UP001589814">
    <property type="component" value="Unassembled WGS sequence"/>
</dbReference>
<dbReference type="Pfam" id="PF24390">
    <property type="entry name" value="PRTase-CE"/>
    <property type="match status" value="1"/>
</dbReference>
<comment type="caution">
    <text evidence="3">The sequence shown here is derived from an EMBL/GenBank/DDBJ whole genome shotgun (WGS) entry which is preliminary data.</text>
</comment>
<evidence type="ECO:0000256" key="1">
    <source>
        <dbReference type="SAM" id="MobiDB-lite"/>
    </source>
</evidence>
<organism evidence="3 4">
    <name type="scientific">Kushneria aurantia</name>
    <dbReference type="NCBI Taxonomy" id="504092"/>
    <lineage>
        <taxon>Bacteria</taxon>
        <taxon>Pseudomonadati</taxon>
        <taxon>Pseudomonadota</taxon>
        <taxon>Gammaproteobacteria</taxon>
        <taxon>Oceanospirillales</taxon>
        <taxon>Halomonadaceae</taxon>
        <taxon>Kushneria</taxon>
    </lineage>
</organism>
<name>A0ABV6G7H6_9GAMM</name>
<dbReference type="RefSeq" id="WP_380059742.1">
    <property type="nucleotide sequence ID" value="NZ_JBHLVX010000064.1"/>
</dbReference>
<proteinExistence type="predicted"/>
<evidence type="ECO:0000313" key="3">
    <source>
        <dbReference type="EMBL" id="MFC0269627.1"/>
    </source>
</evidence>
<feature type="non-terminal residue" evidence="3">
    <location>
        <position position="352"/>
    </location>
</feature>
<protein>
    <recommendedName>
        <fullName evidence="2">PRTase-CE domain-containing protein</fullName>
    </recommendedName>
</protein>
<reference evidence="3 4" key="1">
    <citation type="submission" date="2024-09" db="EMBL/GenBank/DDBJ databases">
        <authorList>
            <person name="Sun Q."/>
            <person name="Mori K."/>
        </authorList>
    </citation>
    <scope>NUCLEOTIDE SEQUENCE [LARGE SCALE GENOMIC DNA]</scope>
    <source>
        <strain evidence="3 4">CCM 7415</strain>
    </source>
</reference>
<feature type="region of interest" description="Disordered" evidence="1">
    <location>
        <begin position="100"/>
        <end position="132"/>
    </location>
</feature>
<keyword evidence="4" id="KW-1185">Reference proteome</keyword>
<dbReference type="EMBL" id="JBHLVX010000064">
    <property type="protein sequence ID" value="MFC0269627.1"/>
    <property type="molecule type" value="Genomic_DNA"/>
</dbReference>
<sequence length="352" mass="39007">MSESAVGANINSFKILIVEKNLKEGRVAGNNKFIEYSATKAWLAQFDPKSQGSMVKMLQAMRLVSRDQFSESIRTRLLQVSEKVGGRVGLYVERELPPKNHPPEPLFLQPDIPPRRAYGPGPDPIRPDAGKPAEVGSEGIVAQLVSELCLEFPKKFVNHPGPDQLRKKKKPINNLILVTDLIGSGERAERYLDAFWSVCSVKSWWSGRISNGLSFGVVGYSATPAGRKRVKSHRLSPDVLIVAECPTIDTSFDEKQAREIKDICTKYAPSSGPIGALGFQNTGALIAFAHGAPNNVPRILYSFSNSWTPLFARRKTSATRTDFDEQLDPEEVVAPAKPRFFPGSRIRLSLYW</sequence>
<accession>A0ABV6G7H6</accession>
<evidence type="ECO:0000259" key="2">
    <source>
        <dbReference type="Pfam" id="PF24390"/>
    </source>
</evidence>